<dbReference type="AlphaFoldDB" id="D2QZQ8"/>
<organism evidence="1 2">
    <name type="scientific">Pirellula staleyi (strain ATCC 27377 / DSM 6068 / ICPB 4128)</name>
    <name type="common">Pirella staleyi</name>
    <dbReference type="NCBI Taxonomy" id="530564"/>
    <lineage>
        <taxon>Bacteria</taxon>
        <taxon>Pseudomonadati</taxon>
        <taxon>Planctomycetota</taxon>
        <taxon>Planctomycetia</taxon>
        <taxon>Pirellulales</taxon>
        <taxon>Pirellulaceae</taxon>
        <taxon>Pirellula</taxon>
    </lineage>
</organism>
<proteinExistence type="predicted"/>
<evidence type="ECO:0000313" key="1">
    <source>
        <dbReference type="EMBL" id="ADB16541.1"/>
    </source>
</evidence>
<reference evidence="1 2" key="1">
    <citation type="journal article" date="2009" name="Stand. Genomic Sci.">
        <title>Complete genome sequence of Pirellula staleyi type strain (ATCC 27377).</title>
        <authorList>
            <person name="Clum A."/>
            <person name="Tindall B.J."/>
            <person name="Sikorski J."/>
            <person name="Ivanova N."/>
            <person name="Mavrommatis K."/>
            <person name="Lucas S."/>
            <person name="Glavina del Rio T."/>
            <person name="Nolan M."/>
            <person name="Chen F."/>
            <person name="Tice H."/>
            <person name="Pitluck S."/>
            <person name="Cheng J.F."/>
            <person name="Chertkov O."/>
            <person name="Brettin T."/>
            <person name="Han C."/>
            <person name="Detter J.C."/>
            <person name="Kuske C."/>
            <person name="Bruce D."/>
            <person name="Goodwin L."/>
            <person name="Ovchinikova G."/>
            <person name="Pati A."/>
            <person name="Mikhailova N."/>
            <person name="Chen A."/>
            <person name="Palaniappan K."/>
            <person name="Land M."/>
            <person name="Hauser L."/>
            <person name="Chang Y.J."/>
            <person name="Jeffries C.D."/>
            <person name="Chain P."/>
            <person name="Rohde M."/>
            <person name="Goker M."/>
            <person name="Bristow J."/>
            <person name="Eisen J.A."/>
            <person name="Markowitz V."/>
            <person name="Hugenholtz P."/>
            <person name="Kyrpides N.C."/>
            <person name="Klenk H.P."/>
            <person name="Lapidus A."/>
        </authorList>
    </citation>
    <scope>NUCLEOTIDE SEQUENCE [LARGE SCALE GENOMIC DNA]</scope>
    <source>
        <strain evidence="2">ATCC 27377 / DSM 6068 / ICPB 4128</strain>
    </source>
</reference>
<evidence type="ECO:0000313" key="2">
    <source>
        <dbReference type="Proteomes" id="UP000001887"/>
    </source>
</evidence>
<name>D2QZQ8_PIRSD</name>
<dbReference type="HOGENOM" id="CLU_2846015_0_0_0"/>
<dbReference type="KEGG" id="psl:Psta_1867"/>
<keyword evidence="2" id="KW-1185">Reference proteome</keyword>
<dbReference type="EMBL" id="CP001848">
    <property type="protein sequence ID" value="ADB16541.1"/>
    <property type="molecule type" value="Genomic_DNA"/>
</dbReference>
<dbReference type="Proteomes" id="UP000001887">
    <property type="component" value="Chromosome"/>
</dbReference>
<accession>D2QZQ8</accession>
<protein>
    <submittedName>
        <fullName evidence="1">Uncharacterized protein</fullName>
    </submittedName>
</protein>
<sequence length="65" mass="6927">MREETPGGVSGWRVGALSGTEYLTYEMGLLTRGLQHAPAAGATGAWHPVLEHGTRLVYVDSMAGR</sequence>
<gene>
    <name evidence="1" type="ordered locus">Psta_1867</name>
</gene>